<feature type="compositionally biased region" description="Acidic residues" evidence="1">
    <location>
        <begin position="167"/>
        <end position="183"/>
    </location>
</feature>
<feature type="compositionally biased region" description="Low complexity" evidence="1">
    <location>
        <begin position="220"/>
        <end position="230"/>
    </location>
</feature>
<gene>
    <name evidence="2" type="primary">cys1</name>
    <name evidence="2" type="ORF">G0U57_020130</name>
</gene>
<feature type="compositionally biased region" description="Polar residues" evidence="1">
    <location>
        <begin position="239"/>
        <end position="255"/>
    </location>
</feature>
<feature type="compositionally biased region" description="Low complexity" evidence="1">
    <location>
        <begin position="60"/>
        <end position="70"/>
    </location>
</feature>
<evidence type="ECO:0000313" key="2">
    <source>
        <dbReference type="EMBL" id="KAG6933055.1"/>
    </source>
</evidence>
<evidence type="ECO:0000256" key="1">
    <source>
        <dbReference type="SAM" id="MobiDB-lite"/>
    </source>
</evidence>
<protein>
    <submittedName>
        <fullName evidence="2">Cystin 1</fullName>
    </submittedName>
</protein>
<dbReference type="Pfam" id="PF26203">
    <property type="entry name" value="Cys1"/>
    <property type="match status" value="1"/>
</dbReference>
<dbReference type="Proteomes" id="UP000765507">
    <property type="component" value="Unassembled WGS sequence"/>
</dbReference>
<dbReference type="AlphaFoldDB" id="A0A8T1SX21"/>
<name>A0A8T1SX21_CHESE</name>
<feature type="non-terminal residue" evidence="2">
    <location>
        <position position="1"/>
    </location>
</feature>
<accession>A0A8T1SX21</accession>
<keyword evidence="3" id="KW-1185">Reference proteome</keyword>
<reference evidence="2 3" key="1">
    <citation type="journal article" date="2020" name="G3 (Bethesda)">
        <title>Draft Genome of the Common Snapping Turtle, Chelydra serpentina, a Model for Phenotypic Plasticity in Reptiles.</title>
        <authorList>
            <person name="Das D."/>
            <person name="Singh S.K."/>
            <person name="Bierstedt J."/>
            <person name="Erickson A."/>
            <person name="Galli G.L.J."/>
            <person name="Crossley D.A. 2nd"/>
            <person name="Rhen T."/>
        </authorList>
    </citation>
    <scope>NUCLEOTIDE SEQUENCE [LARGE SCALE GENOMIC DNA]</scope>
    <source>
        <strain evidence="2">KW</strain>
    </source>
</reference>
<feature type="compositionally biased region" description="Polar residues" evidence="1">
    <location>
        <begin position="71"/>
        <end position="81"/>
    </location>
</feature>
<dbReference type="EMBL" id="JAHGAV010000082">
    <property type="protein sequence ID" value="KAG6933055.1"/>
    <property type="molecule type" value="Genomic_DNA"/>
</dbReference>
<feature type="compositionally biased region" description="Pro residues" evidence="1">
    <location>
        <begin position="196"/>
        <end position="205"/>
    </location>
</feature>
<comment type="caution">
    <text evidence="2">The sequence shown here is derived from an EMBL/GenBank/DDBJ whole genome shotgun (WGS) entry which is preliminary data.</text>
</comment>
<organism evidence="2 3">
    <name type="scientific">Chelydra serpentina</name>
    <name type="common">Snapping turtle</name>
    <name type="synonym">Testudo serpentina</name>
    <dbReference type="NCBI Taxonomy" id="8475"/>
    <lineage>
        <taxon>Eukaryota</taxon>
        <taxon>Metazoa</taxon>
        <taxon>Chordata</taxon>
        <taxon>Craniata</taxon>
        <taxon>Vertebrata</taxon>
        <taxon>Euteleostomi</taxon>
        <taxon>Archelosauria</taxon>
        <taxon>Testudinata</taxon>
        <taxon>Testudines</taxon>
        <taxon>Cryptodira</taxon>
        <taxon>Durocryptodira</taxon>
        <taxon>Americhelydia</taxon>
        <taxon>Chelydroidea</taxon>
        <taxon>Chelydridae</taxon>
        <taxon>Chelydra</taxon>
    </lineage>
</organism>
<evidence type="ECO:0000313" key="3">
    <source>
        <dbReference type="Proteomes" id="UP000765507"/>
    </source>
</evidence>
<dbReference type="InterPro" id="IPR058884">
    <property type="entry name" value="Cys1"/>
</dbReference>
<sequence>ADFLSLQLGGQVPWLLPLCSLAATAGPSPGGVSRFISKESVFLWSLKANKGEAGRGERGSGFSLSCPSSSQDAPRQRQQLASGIPARRVTPLGGPRPGGSRGSMGSASSRSRRKRSCSTGADRPGRRGRSSSAPSGQGEGARGSPAPVPTELPSSSLRRPQPGREAEDSDWELLEEVLAECEEPGALPPTARGPAAPIPGPPRRGPPGDSWAGHDRHPRAAAAAGSCRGSGAAGGDQPASLTRSTQDSENNNDSASEFAVRSNKKPEMQSPISYDYSEEELMASIEREYCR</sequence>
<proteinExistence type="predicted"/>
<feature type="region of interest" description="Disordered" evidence="1">
    <location>
        <begin position="51"/>
        <end position="275"/>
    </location>
</feature>
<dbReference type="OrthoDB" id="9397990at2759"/>